<dbReference type="KEGG" id="mmt:Metme_3960"/>
<reference evidence="1 2" key="1">
    <citation type="journal article" date="2011" name="J. Bacteriol.">
        <title>Complete Genome Sequence of the Aerobic Marine Methanotroph Methylomonas methanica MC09.</title>
        <authorList>
            <person name="Boden R."/>
            <person name="Cunliffe M."/>
            <person name="Scanlan J."/>
            <person name="Moussard H."/>
            <person name="Kits K.D."/>
            <person name="Klotz M.G."/>
            <person name="Jetten M.S."/>
            <person name="Vuilleumier S."/>
            <person name="Han J."/>
            <person name="Peters L."/>
            <person name="Mikhailova N."/>
            <person name="Teshima H."/>
            <person name="Tapia R."/>
            <person name="Kyrpides N."/>
            <person name="Ivanova N."/>
            <person name="Pagani I."/>
            <person name="Cheng J.F."/>
            <person name="Goodwin L."/>
            <person name="Han C."/>
            <person name="Hauser L."/>
            <person name="Land M.L."/>
            <person name="Lapidus A."/>
            <person name="Lucas S."/>
            <person name="Pitluck S."/>
            <person name="Woyke T."/>
            <person name="Stein L."/>
            <person name="Murrell J.C."/>
        </authorList>
    </citation>
    <scope>NUCLEOTIDE SEQUENCE [LARGE SCALE GENOMIC DNA]</scope>
    <source>
        <strain evidence="1 2">MC09</strain>
    </source>
</reference>
<proteinExistence type="predicted"/>
<dbReference type="SUPFAM" id="SSF52172">
    <property type="entry name" value="CheY-like"/>
    <property type="match status" value="1"/>
</dbReference>
<keyword evidence="2" id="KW-1185">Reference proteome</keyword>
<evidence type="ECO:0000313" key="1">
    <source>
        <dbReference type="EMBL" id="AEG02314.1"/>
    </source>
</evidence>
<reference key="2">
    <citation type="submission" date="2011-05" db="EMBL/GenBank/DDBJ databases">
        <title>Complete genome sequence of the aerobic marine methanotroph Methylomonas methanica MC09.</title>
        <authorList>
            <person name="Boden R."/>
            <person name="Cunliffe M."/>
            <person name="Scanlan J."/>
            <person name="Moussard H."/>
            <person name="Kits K.D."/>
            <person name="Klotz M."/>
            <person name="Jetten M."/>
            <person name="Vuilleumier S."/>
            <person name="Han J."/>
            <person name="Peters L."/>
            <person name="Mikhailova N."/>
            <person name="Teshima H."/>
            <person name="Tapia R."/>
            <person name="Kyrpides N."/>
            <person name="Ivanova N."/>
            <person name="Pagani I."/>
            <person name="Cheng J.-F."/>
            <person name="Goodwin L."/>
            <person name="Han C."/>
            <person name="Hauser L."/>
            <person name="Land M."/>
            <person name="Lapidus A."/>
            <person name="Lucas S."/>
            <person name="Pitluck S."/>
            <person name="Woyke T."/>
            <person name="Stein L.Y."/>
            <person name="Murrell C."/>
        </authorList>
    </citation>
    <scope>NUCLEOTIDE SEQUENCE</scope>
    <source>
        <strain>MC09</strain>
    </source>
</reference>
<dbReference type="STRING" id="857087.Metme_3960"/>
<dbReference type="RefSeq" id="WP_013820530.1">
    <property type="nucleotide sequence ID" value="NC_015572.1"/>
</dbReference>
<reference evidence="2" key="3">
    <citation type="submission" date="2011-05" db="EMBL/GenBank/DDBJ databases">
        <title>Complete sequence of Methylomonas methanica MC09.</title>
        <authorList>
            <consortium name="US DOE Joint Genome Institute"/>
            <person name="Lucas S."/>
            <person name="Han J."/>
            <person name="Lapidus A."/>
            <person name="Cheng J.-F."/>
            <person name="Goodwin L."/>
            <person name="Pitluck S."/>
            <person name="Peters L."/>
            <person name="Mikhailova N."/>
            <person name="Teshima H."/>
            <person name="Han C."/>
            <person name="Tapia R."/>
            <person name="Land M."/>
            <person name="Hauser L."/>
            <person name="Kyrpides N."/>
            <person name="Ivanova N."/>
            <person name="Pagani I."/>
            <person name="Stein L."/>
            <person name="Woyke T."/>
        </authorList>
    </citation>
    <scope>NUCLEOTIDE SEQUENCE [LARGE SCALE GENOMIC DNA]</scope>
    <source>
        <strain evidence="2">MC09</strain>
    </source>
</reference>
<dbReference type="HOGENOM" id="CLU_1883330_0_0_6"/>
<dbReference type="OrthoDB" id="5570546at2"/>
<dbReference type="eggNOG" id="COG2197">
    <property type="taxonomic scope" value="Bacteria"/>
</dbReference>
<evidence type="ECO:0008006" key="3">
    <source>
        <dbReference type="Google" id="ProtNLM"/>
    </source>
</evidence>
<evidence type="ECO:0000313" key="2">
    <source>
        <dbReference type="Proteomes" id="UP000008888"/>
    </source>
</evidence>
<dbReference type="Proteomes" id="UP000008888">
    <property type="component" value="Chromosome"/>
</dbReference>
<dbReference type="Gene3D" id="3.40.50.2300">
    <property type="match status" value="1"/>
</dbReference>
<sequence>MKILVIDDSGQISACLAEVEADLESRIDEIQALNVLEQMRPELVFLSYAVCGEQTQDYIRQVVKTLPSTSLIVIGEQASQDCVLRCLLSGAKGYQELQDLRYYSVRLVQAINRGEAWVSRRMVASLLDAIRQLML</sequence>
<organism evidence="1 2">
    <name type="scientific">Methylomonas methanica (strain DSM 25384 / MC09)</name>
    <dbReference type="NCBI Taxonomy" id="857087"/>
    <lineage>
        <taxon>Bacteria</taxon>
        <taxon>Pseudomonadati</taxon>
        <taxon>Pseudomonadota</taxon>
        <taxon>Gammaproteobacteria</taxon>
        <taxon>Methylococcales</taxon>
        <taxon>Methylococcaceae</taxon>
        <taxon>Methylomonas</taxon>
    </lineage>
</organism>
<gene>
    <name evidence="1" type="ordered locus">Metme_3960</name>
</gene>
<dbReference type="AlphaFoldDB" id="F9ZZC1"/>
<dbReference type="InterPro" id="IPR011006">
    <property type="entry name" value="CheY-like_superfamily"/>
</dbReference>
<protein>
    <recommendedName>
        <fullName evidence="3">Response regulatory domain-containing protein</fullName>
    </recommendedName>
</protein>
<dbReference type="EMBL" id="CP002738">
    <property type="protein sequence ID" value="AEG02314.1"/>
    <property type="molecule type" value="Genomic_DNA"/>
</dbReference>
<name>F9ZZC1_METMM</name>
<accession>F9ZZC1</accession>